<evidence type="ECO:0000313" key="2">
    <source>
        <dbReference type="Proteomes" id="UP000028511"/>
    </source>
</evidence>
<dbReference type="HOGENOM" id="CLU_198309_0_0_6"/>
<dbReference type="Proteomes" id="UP000028511">
    <property type="component" value="Unassembled WGS sequence"/>
</dbReference>
<gene>
    <name evidence="1" type="ORF">XBP1_930103</name>
</gene>
<protein>
    <submittedName>
        <fullName evidence="1">Uncharacterized protein</fullName>
    </submittedName>
</protein>
<dbReference type="AlphaFoldDB" id="A0A077NLI2"/>
<comment type="caution">
    <text evidence="1">The sequence shown here is derived from an EMBL/GenBank/DDBJ whole genome shotgun (WGS) entry which is preliminary data.</text>
</comment>
<dbReference type="EMBL" id="CBSW010000302">
    <property type="protein sequence ID" value="CDG99388.1"/>
    <property type="molecule type" value="Genomic_DNA"/>
</dbReference>
<name>A0A077NLI2_XENBV</name>
<organism evidence="1 2">
    <name type="scientific">Xenorhabdus bovienii str. puntauvense</name>
    <dbReference type="NCBI Taxonomy" id="1398201"/>
    <lineage>
        <taxon>Bacteria</taxon>
        <taxon>Pseudomonadati</taxon>
        <taxon>Pseudomonadota</taxon>
        <taxon>Gammaproteobacteria</taxon>
        <taxon>Enterobacterales</taxon>
        <taxon>Morganellaceae</taxon>
        <taxon>Xenorhabdus</taxon>
    </lineage>
</organism>
<accession>A0A077NLI2</accession>
<reference evidence="1" key="1">
    <citation type="submission" date="2013-07" db="EMBL/GenBank/DDBJ databases">
        <title>Sub-species coevolution in mutualistic symbiosis.</title>
        <authorList>
            <person name="Murfin K."/>
            <person name="Klassen J."/>
            <person name="Lee M."/>
            <person name="Forst S."/>
            <person name="Stock P."/>
            <person name="Goodrich-Blair H."/>
        </authorList>
    </citation>
    <scope>NUCLEOTIDE SEQUENCE [LARGE SCALE GENOMIC DNA]</scope>
    <source>
        <strain evidence="1">Puntauvense</strain>
    </source>
</reference>
<sequence length="63" mass="7224">MNITCNHCQKPVEEMNLKQAKIIQTAEFIEKIVDLVLACPHCSQEYSVFVPTWDLQPLETACM</sequence>
<dbReference type="RefSeq" id="WP_038214442.1">
    <property type="nucleotide sequence ID" value="NZ_CAWLWN010000086.1"/>
</dbReference>
<evidence type="ECO:0000313" key="1">
    <source>
        <dbReference type="EMBL" id="CDG99388.1"/>
    </source>
</evidence>
<proteinExistence type="predicted"/>